<feature type="transmembrane region" description="Helical" evidence="6">
    <location>
        <begin position="396"/>
        <end position="422"/>
    </location>
</feature>
<feature type="transmembrane region" description="Helical" evidence="6">
    <location>
        <begin position="104"/>
        <end position="125"/>
    </location>
</feature>
<dbReference type="CDD" id="cd01115">
    <property type="entry name" value="SLC13_permease"/>
    <property type="match status" value="1"/>
</dbReference>
<keyword evidence="2" id="KW-0813">Transport</keyword>
<reference evidence="8 9" key="1">
    <citation type="submission" date="2020-03" db="EMBL/GenBank/DDBJ databases">
        <title>Alteromonas ponticola sp. nov., isolated from seawater.</title>
        <authorList>
            <person name="Yoon J.-H."/>
            <person name="Kim Y.-O."/>
        </authorList>
    </citation>
    <scope>NUCLEOTIDE SEQUENCE [LARGE SCALE GENOMIC DNA]</scope>
    <source>
        <strain evidence="8 9">MYP5</strain>
    </source>
</reference>
<dbReference type="EMBL" id="JAATNW010000008">
    <property type="protein sequence ID" value="NMH61254.1"/>
    <property type="molecule type" value="Genomic_DNA"/>
</dbReference>
<dbReference type="Proteomes" id="UP000709336">
    <property type="component" value="Unassembled WGS sequence"/>
</dbReference>
<evidence type="ECO:0000256" key="5">
    <source>
        <dbReference type="ARBA" id="ARBA00023136"/>
    </source>
</evidence>
<evidence type="ECO:0000256" key="1">
    <source>
        <dbReference type="ARBA" id="ARBA00004141"/>
    </source>
</evidence>
<dbReference type="InterPro" id="IPR001898">
    <property type="entry name" value="SLC13A/DASS"/>
</dbReference>
<name>A0ABX1R5A4_9ALTE</name>
<feature type="transmembrane region" description="Helical" evidence="6">
    <location>
        <begin position="371"/>
        <end position="390"/>
    </location>
</feature>
<evidence type="ECO:0000256" key="4">
    <source>
        <dbReference type="ARBA" id="ARBA00022989"/>
    </source>
</evidence>
<feature type="domain" description="Citrate transporter-like" evidence="7">
    <location>
        <begin position="42"/>
        <end position="391"/>
    </location>
</feature>
<proteinExistence type="predicted"/>
<feature type="transmembrane region" description="Helical" evidence="6">
    <location>
        <begin position="131"/>
        <end position="152"/>
    </location>
</feature>
<dbReference type="PANTHER" id="PTHR10283:SF82">
    <property type="entry name" value="SOLUTE CARRIER FAMILY 13 MEMBER 2"/>
    <property type="match status" value="1"/>
</dbReference>
<feature type="transmembrane region" description="Helical" evidence="6">
    <location>
        <begin position="30"/>
        <end position="53"/>
    </location>
</feature>
<evidence type="ECO:0000313" key="8">
    <source>
        <dbReference type="EMBL" id="NMH61254.1"/>
    </source>
</evidence>
<dbReference type="RefSeq" id="WP_169211820.1">
    <property type="nucleotide sequence ID" value="NZ_JAATNW010000008.1"/>
</dbReference>
<comment type="subcellular location">
    <subcellularLocation>
        <location evidence="1">Membrane</location>
        <topology evidence="1">Multi-pass membrane protein</topology>
    </subcellularLocation>
</comment>
<gene>
    <name evidence="8" type="ORF">HCJ96_14580</name>
</gene>
<evidence type="ECO:0000256" key="2">
    <source>
        <dbReference type="ARBA" id="ARBA00022448"/>
    </source>
</evidence>
<feature type="transmembrane region" description="Helical" evidence="6">
    <location>
        <begin position="6"/>
        <end position="23"/>
    </location>
</feature>
<dbReference type="NCBIfam" id="TIGR00785">
    <property type="entry name" value="dass"/>
    <property type="match status" value="1"/>
</dbReference>
<keyword evidence="4 6" id="KW-1133">Transmembrane helix</keyword>
<feature type="transmembrane region" description="Helical" evidence="6">
    <location>
        <begin position="273"/>
        <end position="292"/>
    </location>
</feature>
<evidence type="ECO:0000256" key="3">
    <source>
        <dbReference type="ARBA" id="ARBA00022692"/>
    </source>
</evidence>
<evidence type="ECO:0000259" key="7">
    <source>
        <dbReference type="Pfam" id="PF03600"/>
    </source>
</evidence>
<feature type="transmembrane region" description="Helical" evidence="6">
    <location>
        <begin position="313"/>
        <end position="335"/>
    </location>
</feature>
<dbReference type="PANTHER" id="PTHR10283">
    <property type="entry name" value="SOLUTE CARRIER FAMILY 13 MEMBER"/>
    <property type="match status" value="1"/>
</dbReference>
<feature type="transmembrane region" description="Helical" evidence="6">
    <location>
        <begin position="73"/>
        <end position="92"/>
    </location>
</feature>
<evidence type="ECO:0000313" key="9">
    <source>
        <dbReference type="Proteomes" id="UP000709336"/>
    </source>
</evidence>
<dbReference type="InterPro" id="IPR004680">
    <property type="entry name" value="Cit_transptr-like_dom"/>
</dbReference>
<feature type="transmembrane region" description="Helical" evidence="6">
    <location>
        <begin position="164"/>
        <end position="189"/>
    </location>
</feature>
<feature type="transmembrane region" description="Helical" evidence="6">
    <location>
        <begin position="341"/>
        <end position="364"/>
    </location>
</feature>
<dbReference type="Pfam" id="PF03600">
    <property type="entry name" value="CitMHS"/>
    <property type="match status" value="1"/>
</dbReference>
<accession>A0ABX1R5A4</accession>
<evidence type="ECO:0000256" key="6">
    <source>
        <dbReference type="SAM" id="Phobius"/>
    </source>
</evidence>
<protein>
    <submittedName>
        <fullName evidence="8">SLC13/DASS family transporter</fullName>
    </submittedName>
</protein>
<feature type="transmembrane region" description="Helical" evidence="6">
    <location>
        <begin position="209"/>
        <end position="229"/>
    </location>
</feature>
<keyword evidence="9" id="KW-1185">Reference proteome</keyword>
<organism evidence="8 9">
    <name type="scientific">Alteromonas ponticola</name>
    <dbReference type="NCBI Taxonomy" id="2720613"/>
    <lineage>
        <taxon>Bacteria</taxon>
        <taxon>Pseudomonadati</taxon>
        <taxon>Pseudomonadota</taxon>
        <taxon>Gammaproteobacteria</taxon>
        <taxon>Alteromonadales</taxon>
        <taxon>Alteromonadaceae</taxon>
        <taxon>Alteromonas/Salinimonas group</taxon>
        <taxon>Alteromonas</taxon>
    </lineage>
</organism>
<sequence length="453" mass="48050">MSKSSIVVIALLISMAVGGALHLGQQPIDIALTAGITLFVAILWITEALPIPATSLIPFAAFPLTGVLTHGEAASSLGSHVIILLMGAFMLSKALEKAHLHQRFAVYMLRLTGSGSPLKLLLGFMLTTALLSMWISNTATVLMILPMALAIIEAMKSKRFGVMLILGVAYAASVGGVGTPIGTPPNIIFMSVYEETQGVEYSFIDWMKTGIPIVFFALPLMAIWLSRGLTEVGKIDLPEPGTWSKAEKRVLMVFGTVALAWVLRPLWTKWLGLTTVSDSTIAIAGVVAMFVIHNGEGKQGRLLDWKTANDIPWGMLLLFAGGICIAKAFIASGLSVLMGEWLTGLSTLPLLLLILSICLFVTFLTEITSNTATATLLMPILAAAALAVNVDPKLLMIPAAISASCAFMLPVATAPNAIAFATEKFAIKTMAREGVVLNLIVAGVVTLVCYVTL</sequence>
<comment type="caution">
    <text evidence="8">The sequence shown here is derived from an EMBL/GenBank/DDBJ whole genome shotgun (WGS) entry which is preliminary data.</text>
</comment>
<feature type="transmembrane region" description="Helical" evidence="6">
    <location>
        <begin position="434"/>
        <end position="452"/>
    </location>
</feature>
<keyword evidence="5 6" id="KW-0472">Membrane</keyword>
<keyword evidence="3 6" id="KW-0812">Transmembrane</keyword>